<keyword evidence="1" id="KW-0472">Membrane</keyword>
<sequence length="59" mass="6966">MIFARQGFYYVIGTFRLTAFYCLTNGIIALYVPASLFFIKNYFLFIKNMSLNFMNRMGI</sequence>
<protein>
    <submittedName>
        <fullName evidence="2">Uncharacterized protein</fullName>
    </submittedName>
</protein>
<reference evidence="2 3" key="1">
    <citation type="journal article" date="2012" name="J. Bacteriol.">
        <title>Genome sequences of type strains of seven species of the marine bacterium Pseudoalteromonas.</title>
        <authorList>
            <person name="Xie B.B."/>
            <person name="Shu Y.L."/>
            <person name="Qin Q.L."/>
            <person name="Rong J.C."/>
            <person name="Zhang X.Y."/>
            <person name="Chen X.L."/>
            <person name="Shi M."/>
            <person name="He H.L."/>
            <person name="Zhou B.C."/>
            <person name="Zhang Y.Z."/>
        </authorList>
    </citation>
    <scope>NUCLEOTIDE SEQUENCE [LARGE SCALE GENOMIC DNA]</scope>
    <source>
        <strain evidence="2 3">A 37-1-2</strain>
    </source>
</reference>
<evidence type="ECO:0000256" key="1">
    <source>
        <dbReference type="SAM" id="Phobius"/>
    </source>
</evidence>
<gene>
    <name evidence="2" type="ORF">PARC_a3721</name>
</gene>
<feature type="transmembrane region" description="Helical" evidence="1">
    <location>
        <begin position="18"/>
        <end position="39"/>
    </location>
</feature>
<dbReference type="KEGG" id="part:PARC_a3721"/>
<keyword evidence="1" id="KW-0812">Transmembrane</keyword>
<accession>A0A290SAJ7</accession>
<keyword evidence="1" id="KW-1133">Transmembrane helix</keyword>
<dbReference type="AlphaFoldDB" id="A0A290SAJ7"/>
<proteinExistence type="predicted"/>
<evidence type="ECO:0000313" key="2">
    <source>
        <dbReference type="EMBL" id="ATC88051.1"/>
    </source>
</evidence>
<dbReference type="EMBL" id="CP011025">
    <property type="protein sequence ID" value="ATC88051.1"/>
    <property type="molecule type" value="Genomic_DNA"/>
</dbReference>
<organism evidence="2 3">
    <name type="scientific">Pseudoalteromonas arctica A 37-1-2</name>
    <dbReference type="NCBI Taxonomy" id="1117313"/>
    <lineage>
        <taxon>Bacteria</taxon>
        <taxon>Pseudomonadati</taxon>
        <taxon>Pseudomonadota</taxon>
        <taxon>Gammaproteobacteria</taxon>
        <taxon>Alteromonadales</taxon>
        <taxon>Pseudoalteromonadaceae</taxon>
        <taxon>Pseudoalteromonas</taxon>
    </lineage>
</organism>
<name>A0A290SAJ7_9GAMM</name>
<dbReference type="Proteomes" id="UP000016505">
    <property type="component" value="Chromosome I"/>
</dbReference>
<evidence type="ECO:0000313" key="3">
    <source>
        <dbReference type="Proteomes" id="UP000016505"/>
    </source>
</evidence>